<evidence type="ECO:0000256" key="2">
    <source>
        <dbReference type="ARBA" id="ARBA00022679"/>
    </source>
</evidence>
<dbReference type="GeneID" id="96777487"/>
<dbReference type="InterPro" id="IPR051199">
    <property type="entry name" value="LPS_LOS_Heptosyltrfase"/>
</dbReference>
<dbReference type="PANTHER" id="PTHR30160">
    <property type="entry name" value="TETRAACYLDISACCHARIDE 4'-KINASE-RELATED"/>
    <property type="match status" value="1"/>
</dbReference>
<dbReference type="GO" id="GO:0005829">
    <property type="term" value="C:cytosol"/>
    <property type="evidence" value="ECO:0007669"/>
    <property type="project" value="TreeGrafter"/>
</dbReference>
<proteinExistence type="predicted"/>
<keyword evidence="4" id="KW-1185">Reference proteome</keyword>
<evidence type="ECO:0000313" key="3">
    <source>
        <dbReference type="EMBL" id="MSU07579.1"/>
    </source>
</evidence>
<dbReference type="InterPro" id="IPR002201">
    <property type="entry name" value="Glyco_trans_9"/>
</dbReference>
<dbReference type="Gene3D" id="3.40.50.2000">
    <property type="entry name" value="Glycogen Phosphorylase B"/>
    <property type="match status" value="2"/>
</dbReference>
<keyword evidence="2 3" id="KW-0808">Transferase</keyword>
<sequence>MRKILNQIAICLYSLFIKVLPGINEQKADEKTIVVFFPQQLGDALLFSAVLQQLRAMYPEDRGYCICFIANSAVNEFLKVAVDIGRDISFIDFDKDKLFSDFTYYKKFYKQYLMMVHHIIVPNPSNSGLCIGIVCNSKYKTIAVNTYQRNILYRIMLRGLSENDIVAQNQLMVFELHKFLLNKLGNREYSSHIPIIKKLPQKVQGRYCVLHPGASLSYKVWPVERYLHIADYLTSALGYDVFLCGDTSDMKYGKYIEENAKIPYKIKNYTGKTNYEKWIGVIQGAQLVIGSDSASIHIAAASGIPSIVICGLYDKGLFFPYVVDEILLGTIKPKCLETNMDCCRCRTISYTGAGNKACYDKVKKADVAVCVAAISVNDVKKAIHSVLKLSEWSEEI</sequence>
<evidence type="ECO:0000256" key="1">
    <source>
        <dbReference type="ARBA" id="ARBA00022676"/>
    </source>
</evidence>
<dbReference type="SUPFAM" id="SSF53756">
    <property type="entry name" value="UDP-Glycosyltransferase/glycogen phosphorylase"/>
    <property type="match status" value="1"/>
</dbReference>
<dbReference type="GO" id="GO:0009244">
    <property type="term" value="P:lipopolysaccharide core region biosynthetic process"/>
    <property type="evidence" value="ECO:0007669"/>
    <property type="project" value="TreeGrafter"/>
</dbReference>
<dbReference type="CDD" id="cd03789">
    <property type="entry name" value="GT9_LPS_heptosyltransferase"/>
    <property type="match status" value="1"/>
</dbReference>
<evidence type="ECO:0000313" key="4">
    <source>
        <dbReference type="Proteomes" id="UP000433181"/>
    </source>
</evidence>
<name>A0A6I2UCW4_9FIRM</name>
<reference evidence="3 4" key="1">
    <citation type="submission" date="2019-08" db="EMBL/GenBank/DDBJ databases">
        <title>In-depth cultivation of the pig gut microbiome towards novel bacterial diversity and tailored functional studies.</title>
        <authorList>
            <person name="Wylensek D."/>
            <person name="Hitch T.C.A."/>
            <person name="Clavel T."/>
        </authorList>
    </citation>
    <scope>NUCLEOTIDE SEQUENCE [LARGE SCALE GENOMIC DNA]</scope>
    <source>
        <strain evidence="3 4">WCA-693-APC-5D-A</strain>
    </source>
</reference>
<keyword evidence="1" id="KW-0328">Glycosyltransferase</keyword>
<comment type="caution">
    <text evidence="3">The sequence shown here is derived from an EMBL/GenBank/DDBJ whole genome shotgun (WGS) entry which is preliminary data.</text>
</comment>
<dbReference type="Pfam" id="PF01075">
    <property type="entry name" value="Glyco_transf_9"/>
    <property type="match status" value="1"/>
</dbReference>
<protein>
    <submittedName>
        <fullName evidence="3">Glycosyltransferase family 9 protein</fullName>
    </submittedName>
</protein>
<dbReference type="Proteomes" id="UP000433181">
    <property type="component" value="Unassembled WGS sequence"/>
</dbReference>
<dbReference type="EMBL" id="VUNR01000002">
    <property type="protein sequence ID" value="MSU07579.1"/>
    <property type="molecule type" value="Genomic_DNA"/>
</dbReference>
<organism evidence="3 4">
    <name type="scientific">Anaerovibrio slackiae</name>
    <dbReference type="NCBI Taxonomy" id="2652309"/>
    <lineage>
        <taxon>Bacteria</taxon>
        <taxon>Bacillati</taxon>
        <taxon>Bacillota</taxon>
        <taxon>Negativicutes</taxon>
        <taxon>Selenomonadales</taxon>
        <taxon>Selenomonadaceae</taxon>
        <taxon>Anaerovibrio</taxon>
    </lineage>
</organism>
<gene>
    <name evidence="3" type="ORF">FYJ84_01015</name>
</gene>
<dbReference type="RefSeq" id="WP_154405266.1">
    <property type="nucleotide sequence ID" value="NZ_VUNR01000002.1"/>
</dbReference>
<accession>A0A6I2UCW4</accession>
<dbReference type="GO" id="GO:0008713">
    <property type="term" value="F:ADP-heptose-lipopolysaccharide heptosyltransferase activity"/>
    <property type="evidence" value="ECO:0007669"/>
    <property type="project" value="TreeGrafter"/>
</dbReference>
<dbReference type="PANTHER" id="PTHR30160:SF1">
    <property type="entry name" value="LIPOPOLYSACCHARIDE 1,2-N-ACETYLGLUCOSAMINETRANSFERASE-RELATED"/>
    <property type="match status" value="1"/>
</dbReference>
<dbReference type="AlphaFoldDB" id="A0A6I2UCW4"/>